<accession>A0A0G4QBL2</accession>
<dbReference type="GO" id="GO:0030632">
    <property type="term" value="P:D-alanine biosynthetic process"/>
    <property type="evidence" value="ECO:0007669"/>
    <property type="project" value="UniProtKB-UniRule"/>
</dbReference>
<dbReference type="RefSeq" id="WP_072064114.1">
    <property type="nucleotide sequence ID" value="NZ_CVRY01000004.1"/>
</dbReference>
<dbReference type="NCBIfam" id="TIGR00492">
    <property type="entry name" value="alr"/>
    <property type="match status" value="1"/>
</dbReference>
<evidence type="ECO:0000313" key="12">
    <source>
        <dbReference type="Proteomes" id="UP000183920"/>
    </source>
</evidence>
<evidence type="ECO:0000256" key="4">
    <source>
        <dbReference type="ARBA" id="ARBA00013089"/>
    </source>
</evidence>
<feature type="active site" description="Proton acceptor; specific for L-alanine" evidence="7">
    <location>
        <position position="252"/>
    </location>
</feature>
<evidence type="ECO:0000256" key="3">
    <source>
        <dbReference type="ARBA" id="ARBA00007880"/>
    </source>
</evidence>
<comment type="similarity">
    <text evidence="3 7">Belongs to the alanine racemase family.</text>
</comment>
<evidence type="ECO:0000256" key="8">
    <source>
        <dbReference type="PIRSR" id="PIRSR600821-50"/>
    </source>
</evidence>
<dbReference type="PRINTS" id="PR00992">
    <property type="entry name" value="ALARACEMASE"/>
</dbReference>
<comment type="cofactor">
    <cofactor evidence="2 7 8">
        <name>pyridoxal 5'-phosphate</name>
        <dbReference type="ChEBI" id="CHEBI:597326"/>
    </cofactor>
</comment>
<evidence type="ECO:0000256" key="2">
    <source>
        <dbReference type="ARBA" id="ARBA00001933"/>
    </source>
</evidence>
<sequence length="370" mass="41073">MSRPTKVTINLDALSHNLSVIKERTKGSKVWSVVKADAYGHGLSYVWPALSHTDGFALIELDKAVMLREQGWVGPILLLEGFFRPEDVYLLERYSLTTTVHSDWQFDAIENAQLEKPINIYLKLNSGMNRLGYRPDTYKQAIDRAKSIKNIGSIIQMSHFANADTGLNMDAQKTTINQAMVNELPRCLANSAATLFYPETYQDWVRPGIILYGVSPSGVWQDIADFDLQPVMTFNSEILAIQQVKKGEQIGYGSRYTAERDMRIGVVACGYADGYPRHAPDGTPVIVNGYKTQLVGRISMDMLTIDVTDFPDVNCGSPVELWGEELPVDDVATACGTIGYELLCAIAPRVTVEVMINLPNSTFSDLNESC</sequence>
<organism evidence="11 12">
    <name type="scientific">Proteus penneri</name>
    <dbReference type="NCBI Taxonomy" id="102862"/>
    <lineage>
        <taxon>Bacteria</taxon>
        <taxon>Pseudomonadati</taxon>
        <taxon>Pseudomonadota</taxon>
        <taxon>Gammaproteobacteria</taxon>
        <taxon>Enterobacterales</taxon>
        <taxon>Morganellaceae</taxon>
        <taxon>Proteus</taxon>
    </lineage>
</organism>
<dbReference type="GO" id="GO:0030170">
    <property type="term" value="F:pyridoxal phosphate binding"/>
    <property type="evidence" value="ECO:0007669"/>
    <property type="project" value="UniProtKB-UniRule"/>
</dbReference>
<dbReference type="Proteomes" id="UP000183920">
    <property type="component" value="Unassembled WGS sequence"/>
</dbReference>
<evidence type="ECO:0000256" key="9">
    <source>
        <dbReference type="PIRSR" id="PIRSR600821-52"/>
    </source>
</evidence>
<dbReference type="HAMAP" id="MF_01201">
    <property type="entry name" value="Ala_racemase"/>
    <property type="match status" value="1"/>
</dbReference>
<dbReference type="InterPro" id="IPR011079">
    <property type="entry name" value="Ala_racemase_C"/>
</dbReference>
<feature type="binding site" evidence="7 9">
    <location>
        <position position="130"/>
    </location>
    <ligand>
        <name>substrate</name>
    </ligand>
</feature>
<dbReference type="UniPathway" id="UPA00042">
    <property type="reaction ID" value="UER00497"/>
</dbReference>
<reference evidence="12" key="1">
    <citation type="submission" date="2015-06" db="EMBL/GenBank/DDBJ databases">
        <authorList>
            <person name="Urmite Genomes"/>
        </authorList>
    </citation>
    <scope>NUCLEOTIDE SEQUENCE [LARGE SCALE GENOMIC DNA]</scope>
    <source>
        <strain evidence="12">CSUR P1867</strain>
    </source>
</reference>
<dbReference type="PROSITE" id="PS00395">
    <property type="entry name" value="ALANINE_RACEMASE"/>
    <property type="match status" value="1"/>
</dbReference>
<dbReference type="EMBL" id="CVRY01000004">
    <property type="protein sequence ID" value="CRL62984.1"/>
    <property type="molecule type" value="Genomic_DNA"/>
</dbReference>
<dbReference type="SMART" id="SM01005">
    <property type="entry name" value="Ala_racemase_C"/>
    <property type="match status" value="1"/>
</dbReference>
<dbReference type="Pfam" id="PF01168">
    <property type="entry name" value="Ala_racemase_N"/>
    <property type="match status" value="1"/>
</dbReference>
<evidence type="ECO:0000259" key="10">
    <source>
        <dbReference type="SMART" id="SM01005"/>
    </source>
</evidence>
<evidence type="ECO:0000256" key="6">
    <source>
        <dbReference type="ARBA" id="ARBA00023235"/>
    </source>
</evidence>
<dbReference type="GO" id="GO:0042803">
    <property type="term" value="F:protein homodimerization activity"/>
    <property type="evidence" value="ECO:0007669"/>
    <property type="project" value="UniProtKB-ARBA"/>
</dbReference>
<dbReference type="FunFam" id="3.20.20.10:FF:000002">
    <property type="entry name" value="Alanine racemase"/>
    <property type="match status" value="1"/>
</dbReference>
<dbReference type="InterPro" id="IPR029066">
    <property type="entry name" value="PLP-binding_barrel"/>
</dbReference>
<dbReference type="FunFam" id="2.40.37.10:FF:000002">
    <property type="entry name" value="Alanine racemase"/>
    <property type="match status" value="1"/>
</dbReference>
<dbReference type="InterPro" id="IPR009006">
    <property type="entry name" value="Ala_racemase/Decarboxylase_C"/>
</dbReference>
<dbReference type="Gene3D" id="3.20.20.10">
    <property type="entry name" value="Alanine racemase"/>
    <property type="match status" value="1"/>
</dbReference>
<feature type="domain" description="Alanine racemase C-terminal" evidence="10">
    <location>
        <begin position="231"/>
        <end position="355"/>
    </location>
</feature>
<dbReference type="Pfam" id="PF00842">
    <property type="entry name" value="Ala_racemase_C"/>
    <property type="match status" value="1"/>
</dbReference>
<dbReference type="InterPro" id="IPR000821">
    <property type="entry name" value="Ala_racemase"/>
</dbReference>
<dbReference type="SUPFAM" id="SSF51419">
    <property type="entry name" value="PLP-binding barrel"/>
    <property type="match status" value="1"/>
</dbReference>
<feature type="modified residue" description="N6-(pyridoxal phosphate)lysine" evidence="7 8">
    <location>
        <position position="35"/>
    </location>
</feature>
<dbReference type="InterPro" id="IPR001608">
    <property type="entry name" value="Ala_racemase_N"/>
</dbReference>
<dbReference type="GO" id="GO:0005829">
    <property type="term" value="C:cytosol"/>
    <property type="evidence" value="ECO:0007669"/>
    <property type="project" value="TreeGrafter"/>
</dbReference>
<dbReference type="PANTHER" id="PTHR30511">
    <property type="entry name" value="ALANINE RACEMASE"/>
    <property type="match status" value="1"/>
</dbReference>
<dbReference type="CDD" id="cd06827">
    <property type="entry name" value="PLPDE_III_AR_proteobact"/>
    <property type="match status" value="1"/>
</dbReference>
<dbReference type="AlphaFoldDB" id="A0A0G4QBL2"/>
<feature type="active site" description="Proton acceptor; specific for D-alanine" evidence="7">
    <location>
        <position position="35"/>
    </location>
</feature>
<dbReference type="SUPFAM" id="SSF50621">
    <property type="entry name" value="Alanine racemase C-terminal domain-like"/>
    <property type="match status" value="1"/>
</dbReference>
<dbReference type="GO" id="GO:0008784">
    <property type="term" value="F:alanine racemase activity"/>
    <property type="evidence" value="ECO:0007669"/>
    <property type="project" value="UniProtKB-UniRule"/>
</dbReference>
<dbReference type="EC" id="5.1.1.1" evidence="4 7"/>
<comment type="catalytic activity">
    <reaction evidence="1 7">
        <text>L-alanine = D-alanine</text>
        <dbReference type="Rhea" id="RHEA:20249"/>
        <dbReference type="ChEBI" id="CHEBI:57416"/>
        <dbReference type="ChEBI" id="CHEBI:57972"/>
        <dbReference type="EC" id="5.1.1.1"/>
    </reaction>
</comment>
<comment type="function">
    <text evidence="7">Catalyzes the interconversion of L-alanine and D-alanine. May also act on other amino acids.</text>
</comment>
<comment type="pathway">
    <text evidence="7">Amino-acid biosynthesis; D-alanine biosynthesis; D-alanine from L-alanine: step 1/1.</text>
</comment>
<keyword evidence="5 7" id="KW-0663">Pyridoxal phosphate</keyword>
<evidence type="ECO:0000256" key="7">
    <source>
        <dbReference type="HAMAP-Rule" id="MF_01201"/>
    </source>
</evidence>
<dbReference type="InterPro" id="IPR020622">
    <property type="entry name" value="Ala_racemase_pyridoxalP-BS"/>
</dbReference>
<evidence type="ECO:0000313" key="11">
    <source>
        <dbReference type="EMBL" id="CRL62984.1"/>
    </source>
</evidence>
<gene>
    <name evidence="11" type="primary">dadX</name>
    <name evidence="11" type="ORF">BN1804_02252</name>
</gene>
<keyword evidence="6 7" id="KW-0413">Isomerase</keyword>
<dbReference type="PANTHER" id="PTHR30511:SF0">
    <property type="entry name" value="ALANINE RACEMASE, CATABOLIC-RELATED"/>
    <property type="match status" value="1"/>
</dbReference>
<feature type="binding site" evidence="7 9">
    <location>
        <position position="300"/>
    </location>
    <ligand>
        <name>substrate</name>
    </ligand>
</feature>
<evidence type="ECO:0000256" key="1">
    <source>
        <dbReference type="ARBA" id="ARBA00000316"/>
    </source>
</evidence>
<evidence type="ECO:0000256" key="5">
    <source>
        <dbReference type="ARBA" id="ARBA00022898"/>
    </source>
</evidence>
<name>A0A0G4QBL2_9GAMM</name>
<dbReference type="Gene3D" id="2.40.37.10">
    <property type="entry name" value="Lyase, Ornithine Decarboxylase, Chain A, domain 1"/>
    <property type="match status" value="1"/>
</dbReference>
<proteinExistence type="inferred from homology"/>
<protein>
    <recommendedName>
        <fullName evidence="4 7">Alanine racemase</fullName>
        <ecNumber evidence="4 7">5.1.1.1</ecNumber>
    </recommendedName>
</protein>